<dbReference type="OMA" id="MICPNIT"/>
<proteinExistence type="predicted"/>
<dbReference type="EMBL" id="MCGN01000001">
    <property type="protein sequence ID" value="ORZ02483.1"/>
    <property type="molecule type" value="Genomic_DNA"/>
</dbReference>
<protein>
    <recommendedName>
        <fullName evidence="2">F-box domain-containing protein</fullName>
    </recommendedName>
</protein>
<feature type="compositionally biased region" description="Basic and acidic residues" evidence="1">
    <location>
        <begin position="662"/>
        <end position="673"/>
    </location>
</feature>
<feature type="compositionally biased region" description="Acidic residues" evidence="1">
    <location>
        <begin position="458"/>
        <end position="468"/>
    </location>
</feature>
<dbReference type="Proteomes" id="UP000242180">
    <property type="component" value="Unassembled WGS sequence"/>
</dbReference>
<evidence type="ECO:0000256" key="1">
    <source>
        <dbReference type="SAM" id="MobiDB-lite"/>
    </source>
</evidence>
<dbReference type="SUPFAM" id="SSF52047">
    <property type="entry name" value="RNI-like"/>
    <property type="match status" value="1"/>
</dbReference>
<dbReference type="Gene3D" id="3.80.10.10">
    <property type="entry name" value="Ribonuclease Inhibitor"/>
    <property type="match status" value="2"/>
</dbReference>
<evidence type="ECO:0000259" key="2">
    <source>
        <dbReference type="Pfam" id="PF12937"/>
    </source>
</evidence>
<organism evidence="3 4">
    <name type="scientific">Syncephalastrum racemosum</name>
    <name type="common">Filamentous fungus</name>
    <dbReference type="NCBI Taxonomy" id="13706"/>
    <lineage>
        <taxon>Eukaryota</taxon>
        <taxon>Fungi</taxon>
        <taxon>Fungi incertae sedis</taxon>
        <taxon>Mucoromycota</taxon>
        <taxon>Mucoromycotina</taxon>
        <taxon>Mucoromycetes</taxon>
        <taxon>Mucorales</taxon>
        <taxon>Syncephalastraceae</taxon>
        <taxon>Syncephalastrum</taxon>
    </lineage>
</organism>
<feature type="region of interest" description="Disordered" evidence="1">
    <location>
        <begin position="455"/>
        <end position="481"/>
    </location>
</feature>
<gene>
    <name evidence="3" type="ORF">BCR43DRAFT_10934</name>
</gene>
<dbReference type="PANTHER" id="PTHR13318:SF95">
    <property type="entry name" value="F-BOX PROTEIN YLR352W"/>
    <property type="match status" value="1"/>
</dbReference>
<dbReference type="InterPro" id="IPR001810">
    <property type="entry name" value="F-box_dom"/>
</dbReference>
<reference evidence="3 4" key="1">
    <citation type="submission" date="2016-07" db="EMBL/GenBank/DDBJ databases">
        <title>Pervasive Adenine N6-methylation of Active Genes in Fungi.</title>
        <authorList>
            <consortium name="DOE Joint Genome Institute"/>
            <person name="Mondo S.J."/>
            <person name="Dannebaum R.O."/>
            <person name="Kuo R.C."/>
            <person name="Labutti K."/>
            <person name="Haridas S."/>
            <person name="Kuo A."/>
            <person name="Salamov A."/>
            <person name="Ahrendt S.R."/>
            <person name="Lipzen A."/>
            <person name="Sullivan W."/>
            <person name="Andreopoulos W.B."/>
            <person name="Clum A."/>
            <person name="Lindquist E."/>
            <person name="Daum C."/>
            <person name="Ramamoorthy G.K."/>
            <person name="Gryganskyi A."/>
            <person name="Culley D."/>
            <person name="Magnuson J.K."/>
            <person name="James T.Y."/>
            <person name="O'Malley M.A."/>
            <person name="Stajich J.E."/>
            <person name="Spatafora J.W."/>
            <person name="Visel A."/>
            <person name="Grigoriev I.V."/>
        </authorList>
    </citation>
    <scope>NUCLEOTIDE SEQUENCE [LARGE SCALE GENOMIC DNA]</scope>
    <source>
        <strain evidence="3 4">NRRL 2496</strain>
    </source>
</reference>
<evidence type="ECO:0000313" key="4">
    <source>
        <dbReference type="Proteomes" id="UP000242180"/>
    </source>
</evidence>
<dbReference type="PANTHER" id="PTHR13318">
    <property type="entry name" value="PARTNER OF PAIRED, ISOFORM B-RELATED"/>
    <property type="match status" value="1"/>
</dbReference>
<keyword evidence="4" id="KW-1185">Reference proteome</keyword>
<feature type="compositionally biased region" description="Basic and acidic residues" evidence="1">
    <location>
        <begin position="469"/>
        <end position="478"/>
    </location>
</feature>
<dbReference type="Pfam" id="PF12937">
    <property type="entry name" value="F-box-like"/>
    <property type="match status" value="1"/>
</dbReference>
<dbReference type="OrthoDB" id="2221454at2759"/>
<dbReference type="InterPro" id="IPR036047">
    <property type="entry name" value="F-box-like_dom_sf"/>
</dbReference>
<dbReference type="SUPFAM" id="SSF81383">
    <property type="entry name" value="F-box domain"/>
    <property type="match status" value="1"/>
</dbReference>
<sequence length="689" mass="79630">MASVAGNLPHELLILINENLSAEDRYASLFVCRQWYIVFVQLFYKSVTIMSLSRCNKFYRTLQQSAKQRQFPLQPLALGLIVRGLTIKQHSPPPKMMQQLPSLCPNLESLEFIKTEDRLVSYDKDLSERYTASLTPNRGVMSQLLFTYYRHLPLTHLSLECYSGVRNLVFLAVMPQLEHLTLKLKGEWRMDDMDMVHSLCPQLQSLQVTATLFEFSMHDGINFDFETEPALHLTKIRLNIDRGLSASGYLPWIVYFARKYPRLQELYLGGRFDPEIAYDLFPEDDGRRDNDILPVTLFPEVAQFRQERDETRTRAYAIFFKSCRELRSLNLTNMRLYRGFFDEMVHNGGVLPLQHLAIHDEMLFPRTPIRNAVLLFSQTLTSLSLYAENNGDGDWRFTAQLDVPGLLGHLPQLRHLSLGDMHDISLSTMLDKAPQLETLMVVHVRLNLQHWHGRDANSDDVDSDEETAEPDRQGDHEVTGLGRLHLRPNLKELTIQRTPLTQNILDHISRRCTGLTHITLEHCGVHGSQSGSLILDMPYHQLQMLHLDNLVFKDDEGFLRYYTGEDFHVKTFAVQTEDTGCRCFRFHTIPLKQQVCLSDTGMLSMVRNRGQDAARRRTRCSGCGWYARQSCPWRGAARHPSSPACGYGRAQAAAFQTWQEESETRTRTGREHTYPLCKKRKRKRKKRKK</sequence>
<dbReference type="AlphaFoldDB" id="A0A1X2HSE4"/>
<name>A0A1X2HSE4_SYNRA</name>
<accession>A0A1X2HSE4</accession>
<dbReference type="GO" id="GO:0019005">
    <property type="term" value="C:SCF ubiquitin ligase complex"/>
    <property type="evidence" value="ECO:0007669"/>
    <property type="project" value="TreeGrafter"/>
</dbReference>
<comment type="caution">
    <text evidence="3">The sequence shown here is derived from an EMBL/GenBank/DDBJ whole genome shotgun (WGS) entry which is preliminary data.</text>
</comment>
<feature type="domain" description="F-box" evidence="2">
    <location>
        <begin position="7"/>
        <end position="40"/>
    </location>
</feature>
<dbReference type="InterPro" id="IPR032675">
    <property type="entry name" value="LRR_dom_sf"/>
</dbReference>
<feature type="region of interest" description="Disordered" evidence="1">
    <location>
        <begin position="658"/>
        <end position="689"/>
    </location>
</feature>
<dbReference type="InParanoid" id="A0A1X2HSE4"/>
<dbReference type="GO" id="GO:0031146">
    <property type="term" value="P:SCF-dependent proteasomal ubiquitin-dependent protein catabolic process"/>
    <property type="evidence" value="ECO:0007669"/>
    <property type="project" value="TreeGrafter"/>
</dbReference>
<feature type="compositionally biased region" description="Basic residues" evidence="1">
    <location>
        <begin position="677"/>
        <end position="689"/>
    </location>
</feature>
<evidence type="ECO:0000313" key="3">
    <source>
        <dbReference type="EMBL" id="ORZ02483.1"/>
    </source>
</evidence>